<dbReference type="Pfam" id="PF21196">
    <property type="entry name" value="PcrA_UvrD_tudor"/>
    <property type="match status" value="1"/>
</dbReference>
<organism evidence="1 4">
    <name type="scientific">Eiseniibacteriota bacterium</name>
    <dbReference type="NCBI Taxonomy" id="2212470"/>
    <lineage>
        <taxon>Bacteria</taxon>
        <taxon>Candidatus Eiseniibacteriota</taxon>
    </lineage>
</organism>
<dbReference type="Proteomes" id="UP000317366">
    <property type="component" value="Unassembled WGS sequence"/>
</dbReference>
<evidence type="ECO:0000313" key="1">
    <source>
        <dbReference type="EMBL" id="TMQ55529.1"/>
    </source>
</evidence>
<name>A0A538SVW6_UNCEI</name>
<evidence type="ECO:0000313" key="2">
    <source>
        <dbReference type="EMBL" id="TMQ62470.1"/>
    </source>
</evidence>
<dbReference type="AlphaFoldDB" id="A0A538SVW6"/>
<dbReference type="EMBL" id="VBOU01000021">
    <property type="protein sequence ID" value="TMQ55529.1"/>
    <property type="molecule type" value="Genomic_DNA"/>
</dbReference>
<sequence>MNQRDYQVGDRVQHPEFGVGLVLETKGQGEKASLLVSFDDKSKRKLAVRFAKLTLLTPTQTRQPGA</sequence>
<dbReference type="EMBL" id="VBOX01000076">
    <property type="protein sequence ID" value="TMQ62470.1"/>
    <property type="molecule type" value="Genomic_DNA"/>
</dbReference>
<protein>
    <recommendedName>
        <fullName evidence="5">DUF3553 domain-containing protein</fullName>
    </recommendedName>
</protein>
<gene>
    <name evidence="1" type="ORF">E6K74_02970</name>
    <name evidence="2" type="ORF">E6K77_07255</name>
</gene>
<evidence type="ECO:0000313" key="4">
    <source>
        <dbReference type="Proteomes" id="UP000319829"/>
    </source>
</evidence>
<proteinExistence type="predicted"/>
<evidence type="ECO:0000313" key="3">
    <source>
        <dbReference type="Proteomes" id="UP000317366"/>
    </source>
</evidence>
<evidence type="ECO:0008006" key="5">
    <source>
        <dbReference type="Google" id="ProtNLM"/>
    </source>
</evidence>
<reference evidence="3 4" key="1">
    <citation type="journal article" date="2019" name="Nat. Microbiol.">
        <title>Mediterranean grassland soil C-N compound turnover is dependent on rainfall and depth, and is mediated by genomically divergent microorganisms.</title>
        <authorList>
            <person name="Diamond S."/>
            <person name="Andeer P.F."/>
            <person name="Li Z."/>
            <person name="Crits-Christoph A."/>
            <person name="Burstein D."/>
            <person name="Anantharaman K."/>
            <person name="Lane K.R."/>
            <person name="Thomas B.C."/>
            <person name="Pan C."/>
            <person name="Northen T.R."/>
            <person name="Banfield J.F."/>
        </authorList>
    </citation>
    <scope>NUCLEOTIDE SEQUENCE [LARGE SCALE GENOMIC DNA]</scope>
    <source>
        <strain evidence="1">WS_4</strain>
        <strain evidence="2">WS_7</strain>
    </source>
</reference>
<comment type="caution">
    <text evidence="1">The sequence shown here is derived from an EMBL/GenBank/DDBJ whole genome shotgun (WGS) entry which is preliminary data.</text>
</comment>
<accession>A0A538SVW6</accession>
<dbReference type="Proteomes" id="UP000319829">
    <property type="component" value="Unassembled WGS sequence"/>
</dbReference>